<gene>
    <name evidence="5" type="ORF">BP01DRAFT_38555</name>
</gene>
<dbReference type="STRING" id="1450539.A0A318ZGA7"/>
<dbReference type="OrthoDB" id="539213at2759"/>
<dbReference type="InterPro" id="IPR001810">
    <property type="entry name" value="F-box_dom"/>
</dbReference>
<accession>A0A318ZGA7</accession>
<dbReference type="Gene3D" id="1.25.40.20">
    <property type="entry name" value="Ankyrin repeat-containing domain"/>
    <property type="match status" value="1"/>
</dbReference>
<dbReference type="PROSITE" id="PS50088">
    <property type="entry name" value="ANK_REPEAT"/>
    <property type="match status" value="1"/>
</dbReference>
<feature type="repeat" description="ANK" evidence="3">
    <location>
        <begin position="144"/>
        <end position="176"/>
    </location>
</feature>
<keyword evidence="1" id="KW-0677">Repeat</keyword>
<evidence type="ECO:0000256" key="2">
    <source>
        <dbReference type="ARBA" id="ARBA00023043"/>
    </source>
</evidence>
<keyword evidence="2 3" id="KW-0040">ANK repeat</keyword>
<dbReference type="AlphaFoldDB" id="A0A318ZGA7"/>
<dbReference type="SUPFAM" id="SSF48403">
    <property type="entry name" value="Ankyrin repeat"/>
    <property type="match status" value="1"/>
</dbReference>
<dbReference type="PANTHER" id="PTHR24198:SF165">
    <property type="entry name" value="ANKYRIN REPEAT-CONTAINING PROTEIN-RELATED"/>
    <property type="match status" value="1"/>
</dbReference>
<dbReference type="InterPro" id="IPR002110">
    <property type="entry name" value="Ankyrin_rpt"/>
</dbReference>
<evidence type="ECO:0000313" key="5">
    <source>
        <dbReference type="EMBL" id="PYH45757.1"/>
    </source>
</evidence>
<evidence type="ECO:0000256" key="3">
    <source>
        <dbReference type="PROSITE-ProRule" id="PRU00023"/>
    </source>
</evidence>
<keyword evidence="6" id="KW-1185">Reference proteome</keyword>
<evidence type="ECO:0000259" key="4">
    <source>
        <dbReference type="PROSITE" id="PS50181"/>
    </source>
</evidence>
<dbReference type="SUPFAM" id="SSF81383">
    <property type="entry name" value="F-box domain"/>
    <property type="match status" value="1"/>
</dbReference>
<reference evidence="5 6" key="1">
    <citation type="submission" date="2016-12" db="EMBL/GenBank/DDBJ databases">
        <title>The genomes of Aspergillus section Nigri reveals drivers in fungal speciation.</title>
        <authorList>
            <consortium name="DOE Joint Genome Institute"/>
            <person name="Vesth T.C."/>
            <person name="Nybo J."/>
            <person name="Theobald S."/>
            <person name="Brandl J."/>
            <person name="Frisvad J.C."/>
            <person name="Nielsen K.F."/>
            <person name="Lyhne E.K."/>
            <person name="Kogle M.E."/>
            <person name="Kuo A."/>
            <person name="Riley R."/>
            <person name="Clum A."/>
            <person name="Nolan M."/>
            <person name="Lipzen A."/>
            <person name="Salamov A."/>
            <person name="Henrissat B."/>
            <person name="Wiebenga A."/>
            <person name="De Vries R.P."/>
            <person name="Grigoriev I.V."/>
            <person name="Mortensen U.H."/>
            <person name="Andersen M.R."/>
            <person name="Baker S.E."/>
        </authorList>
    </citation>
    <scope>NUCLEOTIDE SEQUENCE [LARGE SCALE GENOMIC DNA]</scope>
    <source>
        <strain evidence="5 6">JOP 1030-1</strain>
    </source>
</reference>
<dbReference type="InterPro" id="IPR036770">
    <property type="entry name" value="Ankyrin_rpt-contain_sf"/>
</dbReference>
<name>A0A318ZGA7_9EURO</name>
<evidence type="ECO:0000256" key="1">
    <source>
        <dbReference type="ARBA" id="ARBA00022737"/>
    </source>
</evidence>
<protein>
    <recommendedName>
        <fullName evidence="4">F-box domain-containing protein</fullName>
    </recommendedName>
</protein>
<proteinExistence type="predicted"/>
<dbReference type="InterPro" id="IPR036047">
    <property type="entry name" value="F-box-like_dom_sf"/>
</dbReference>
<dbReference type="PROSITE" id="PS50297">
    <property type="entry name" value="ANK_REP_REGION"/>
    <property type="match status" value="1"/>
</dbReference>
<dbReference type="GeneID" id="37078836"/>
<dbReference type="RefSeq" id="XP_025431739.1">
    <property type="nucleotide sequence ID" value="XM_025577607.1"/>
</dbReference>
<sequence length="406" mass="46186">MREKLQKIREYFRRRRARRLNNRLQAMAREQNIGLAGLPIELAESIIQLAHTKTLLALRLTCKDFQKLVHKELQKRCRETVVPPQELYEAMIVTNVHMNRRSSRYRWTDNPVSQPLARAVAEGRVDAVRFCLEAGLSANLYDLSARPLLHIAAFYSQVATARLLLQHGADPFATARVSRSTALDFAVSPELSHEEFGPPFGWAMHDVRRDEMVRLLLSEGGRFSIEAGPGVLPYLCTMPDCRLLLRQAYNNGTYPMDEAIARHLLQCERWPEVVKWVVAALPEALNPVIVTRDGLSAIEQALFAHHNALAMEMIIHGFPLNMGPFGNEYPELTFPLSNLRHGGSVQTPTDQQVARALIARPELQAVGFGRWVLHTGSNRSYMVINEPMNFHLRSRNWRMVNYLLGL</sequence>
<dbReference type="Pfam" id="PF00023">
    <property type="entry name" value="Ank"/>
    <property type="match status" value="1"/>
</dbReference>
<dbReference type="PROSITE" id="PS50181">
    <property type="entry name" value="FBOX"/>
    <property type="match status" value="1"/>
</dbReference>
<feature type="domain" description="F-box" evidence="4">
    <location>
        <begin position="32"/>
        <end position="91"/>
    </location>
</feature>
<evidence type="ECO:0000313" key="6">
    <source>
        <dbReference type="Proteomes" id="UP000248349"/>
    </source>
</evidence>
<dbReference type="PANTHER" id="PTHR24198">
    <property type="entry name" value="ANKYRIN REPEAT AND PROTEIN KINASE DOMAIN-CONTAINING PROTEIN"/>
    <property type="match status" value="1"/>
</dbReference>
<dbReference type="Proteomes" id="UP000248349">
    <property type="component" value="Unassembled WGS sequence"/>
</dbReference>
<organism evidence="5 6">
    <name type="scientific">Aspergillus saccharolyticus JOP 1030-1</name>
    <dbReference type="NCBI Taxonomy" id="1450539"/>
    <lineage>
        <taxon>Eukaryota</taxon>
        <taxon>Fungi</taxon>
        <taxon>Dikarya</taxon>
        <taxon>Ascomycota</taxon>
        <taxon>Pezizomycotina</taxon>
        <taxon>Eurotiomycetes</taxon>
        <taxon>Eurotiomycetidae</taxon>
        <taxon>Eurotiales</taxon>
        <taxon>Aspergillaceae</taxon>
        <taxon>Aspergillus</taxon>
        <taxon>Aspergillus subgen. Circumdati</taxon>
    </lineage>
</organism>
<dbReference type="EMBL" id="KZ821230">
    <property type="protein sequence ID" value="PYH45757.1"/>
    <property type="molecule type" value="Genomic_DNA"/>
</dbReference>